<dbReference type="Proteomes" id="UP000002522">
    <property type="component" value="Chromosome"/>
</dbReference>
<proteinExistence type="predicted"/>
<dbReference type="PROSITE" id="PS51257">
    <property type="entry name" value="PROKAR_LIPOPROTEIN"/>
    <property type="match status" value="1"/>
</dbReference>
<reference evidence="2 3" key="1">
    <citation type="journal article" date="2002" name="Nucleic Acids Res.">
        <title>The complete genomic sequence of Mycoplasma penetrans, an intracellular bacterial pathogen in humans.</title>
        <authorList>
            <person name="Sasaki Y."/>
            <person name="Ishikawa J."/>
            <person name="Yamashita A."/>
            <person name="Oshima K."/>
            <person name="Kenri T."/>
            <person name="Furuya K."/>
            <person name="Yoshino C."/>
            <person name="Horino A."/>
            <person name="Shiba T."/>
            <person name="Sasaki T."/>
            <person name="Hattori M."/>
        </authorList>
    </citation>
    <scope>NUCLEOTIDE SEQUENCE [LARGE SCALE GENOMIC DNA]</scope>
    <source>
        <strain evidence="2 3">HF-2</strain>
    </source>
</reference>
<dbReference type="InterPro" id="IPR011653">
    <property type="entry name" value="Lipoprotein_p35"/>
</dbReference>
<organism evidence="2 3">
    <name type="scientific">Malacoplasma penetrans (strain HF-2)</name>
    <name type="common">Mycoplasma penetrans</name>
    <dbReference type="NCBI Taxonomy" id="272633"/>
    <lineage>
        <taxon>Bacteria</taxon>
        <taxon>Bacillati</taxon>
        <taxon>Mycoplasmatota</taxon>
        <taxon>Mycoplasmoidales</taxon>
        <taxon>Mycoplasmoidaceae</taxon>
        <taxon>Malacoplasma</taxon>
    </lineage>
</organism>
<keyword evidence="3" id="KW-1185">Reference proteome</keyword>
<accession>Q8EV92</accession>
<keyword evidence="1" id="KW-0732">Signal</keyword>
<evidence type="ECO:0000313" key="2">
    <source>
        <dbReference type="EMBL" id="BAC44466.1"/>
    </source>
</evidence>
<evidence type="ECO:0000256" key="1">
    <source>
        <dbReference type="SAM" id="SignalP"/>
    </source>
</evidence>
<feature type="chain" id="PRO_5004305838" evidence="1">
    <location>
        <begin position="23"/>
        <end position="353"/>
    </location>
</feature>
<dbReference type="AlphaFoldDB" id="Q8EV92"/>
<protein>
    <submittedName>
        <fullName evidence="2">P35 lipoprotein homolog</fullName>
    </submittedName>
</protein>
<dbReference type="Pfam" id="PF07668">
    <property type="entry name" value="MpPF1"/>
    <property type="match status" value="1"/>
</dbReference>
<dbReference type="KEGG" id="mpe:MYPE6740"/>
<dbReference type="HOGENOM" id="CLU_040028_0_0_14"/>
<evidence type="ECO:0000313" key="3">
    <source>
        <dbReference type="Proteomes" id="UP000002522"/>
    </source>
</evidence>
<dbReference type="RefSeq" id="WP_011077496.1">
    <property type="nucleotide sequence ID" value="NC_004432.1"/>
</dbReference>
<dbReference type="EMBL" id="BA000026">
    <property type="protein sequence ID" value="BAC44466.1"/>
    <property type="molecule type" value="Genomic_DNA"/>
</dbReference>
<feature type="signal peptide" evidence="1">
    <location>
        <begin position="1"/>
        <end position="22"/>
    </location>
</feature>
<dbReference type="InParanoid" id="Q8EV92"/>
<gene>
    <name evidence="2" type="ordered locus">MYPE6740</name>
</gene>
<keyword evidence="2" id="KW-0449">Lipoprotein</keyword>
<name>Q8EV92_MALP2</name>
<dbReference type="GO" id="GO:0016020">
    <property type="term" value="C:membrane"/>
    <property type="evidence" value="ECO:0007669"/>
    <property type="project" value="InterPro"/>
</dbReference>
<sequence length="353" mass="37181">MKIKKIKLLKALAMTGAFGIVATVPVIVSSCSSTSDNNGNGNTNGNTETQKVTPVLKDSVDLKGSLSKIFDTTATDAASRKSTNTLISEDIKANPEDYFTNGSDSNVQSAIQSATIDVEGNFSNASWTGNAYDTNTNTWSGVTIEDANKLVYTSNSAQLTFKDLDGLKAELEKTTGTDSKTVAQVALEAAGATFASGTTITIENRLGFTNDDLIHVNVKAAPSSGNPVNYDLQIPTSDLNLSVTGLSIKVTGENITEGEKTTTNFTYNIGIKEGVIVPTDKPNLATADKGTQMKVMEALGYTNTAGDALDDNKISVKLGLYNCKFTLVSATEDTNNAGTFTIKISATPNEGYV</sequence>